<dbReference type="EC" id="2.1.1.195" evidence="5"/>
<dbReference type="GO" id="GO:0032259">
    <property type="term" value="P:methylation"/>
    <property type="evidence" value="ECO:0007669"/>
    <property type="project" value="UniProtKB-KW"/>
</dbReference>
<dbReference type="RefSeq" id="WP_118160135.1">
    <property type="nucleotide sequence ID" value="NZ_JADNJC010000009.1"/>
</dbReference>
<dbReference type="GO" id="GO:0016994">
    <property type="term" value="F:precorrin-6A reductase activity"/>
    <property type="evidence" value="ECO:0007669"/>
    <property type="project" value="InterPro"/>
</dbReference>
<proteinExistence type="inferred from homology"/>
<evidence type="ECO:0000313" key="7">
    <source>
        <dbReference type="Proteomes" id="UP000284243"/>
    </source>
</evidence>
<dbReference type="Proteomes" id="UP000284243">
    <property type="component" value="Unassembled WGS sequence"/>
</dbReference>
<keyword evidence="1 5" id="KW-0169">Cobalamin biosynthesis</keyword>
<organism evidence="6 7">
    <name type="scientific">Odoribacter splanchnicus</name>
    <dbReference type="NCBI Taxonomy" id="28118"/>
    <lineage>
        <taxon>Bacteria</taxon>
        <taxon>Pseudomonadati</taxon>
        <taxon>Bacteroidota</taxon>
        <taxon>Bacteroidia</taxon>
        <taxon>Bacteroidales</taxon>
        <taxon>Odoribacteraceae</taxon>
        <taxon>Odoribacter</taxon>
    </lineage>
</organism>
<dbReference type="PANTHER" id="PTHR35863">
    <property type="entry name" value="COBALT-PRECORRIN-5B C(1)-METHYLTRANSFERASE"/>
    <property type="match status" value="1"/>
</dbReference>
<keyword evidence="3 5" id="KW-0808">Transferase</keyword>
<comment type="function">
    <text evidence="5">Catalyzes the methylation of C-1 in cobalt-precorrin-5B to form cobalt-precorrin-6A.</text>
</comment>
<dbReference type="GO" id="GO:0019251">
    <property type="term" value="P:anaerobic cobalamin biosynthetic process"/>
    <property type="evidence" value="ECO:0007669"/>
    <property type="project" value="UniProtKB-UniRule"/>
</dbReference>
<reference evidence="6 7" key="1">
    <citation type="submission" date="2018-08" db="EMBL/GenBank/DDBJ databases">
        <title>A genome reference for cultivated species of the human gut microbiota.</title>
        <authorList>
            <person name="Zou Y."/>
            <person name="Xue W."/>
            <person name="Luo G."/>
        </authorList>
    </citation>
    <scope>NUCLEOTIDE SEQUENCE [LARGE SCALE GENOMIC DNA]</scope>
    <source>
        <strain evidence="6 7">AF16-14</strain>
    </source>
</reference>
<keyword evidence="2 5" id="KW-0489">Methyltransferase</keyword>
<protein>
    <recommendedName>
        <fullName evidence="5">Cobalt-precorrin-5B C(1)-methyltransferase</fullName>
        <ecNumber evidence="5">2.1.1.195</ecNumber>
    </recommendedName>
    <alternativeName>
        <fullName evidence="5">Cobalt-precorrin-6A synthase</fullName>
    </alternativeName>
</protein>
<dbReference type="SUPFAM" id="SSF111342">
    <property type="entry name" value="CbiD-like"/>
    <property type="match status" value="1"/>
</dbReference>
<dbReference type="Pfam" id="PF02571">
    <property type="entry name" value="CbiJ"/>
    <property type="match status" value="1"/>
</dbReference>
<evidence type="ECO:0000313" key="6">
    <source>
        <dbReference type="EMBL" id="RGU57517.1"/>
    </source>
</evidence>
<accession>A0A412TUG7</accession>
<gene>
    <name evidence="5" type="primary">cbiD</name>
    <name evidence="6" type="ORF">DWW57_06015</name>
</gene>
<dbReference type="AlphaFoldDB" id="A0A412TUG7"/>
<dbReference type="Pfam" id="PF01888">
    <property type="entry name" value="CbiD"/>
    <property type="match status" value="1"/>
</dbReference>
<dbReference type="PROSITE" id="PS51014">
    <property type="entry name" value="COBK_CBIJ"/>
    <property type="match status" value="1"/>
</dbReference>
<comment type="pathway">
    <text evidence="5">Cofactor biosynthesis; adenosylcobalamin biosynthesis; cob(II)yrinate a,c-diamide from sirohydrochlorin (anaerobic route): step 6/10.</text>
</comment>
<evidence type="ECO:0000256" key="5">
    <source>
        <dbReference type="HAMAP-Rule" id="MF_00787"/>
    </source>
</evidence>
<evidence type="ECO:0000256" key="4">
    <source>
        <dbReference type="ARBA" id="ARBA00022691"/>
    </source>
</evidence>
<comment type="catalytic activity">
    <reaction evidence="5">
        <text>Co-precorrin-5B + S-adenosyl-L-methionine = Co-precorrin-6A + S-adenosyl-L-homocysteine</text>
        <dbReference type="Rhea" id="RHEA:26285"/>
        <dbReference type="ChEBI" id="CHEBI:57856"/>
        <dbReference type="ChEBI" id="CHEBI:59789"/>
        <dbReference type="ChEBI" id="CHEBI:60063"/>
        <dbReference type="ChEBI" id="CHEBI:60064"/>
        <dbReference type="EC" id="2.1.1.195"/>
    </reaction>
</comment>
<dbReference type="HAMAP" id="MF_00787">
    <property type="entry name" value="CbiD"/>
    <property type="match status" value="1"/>
</dbReference>
<sequence length="599" mass="66202">MILVFGGTTEGRAAVETLDEAGQTYYYSTRGNGQQVECIHGIRLVGAMEVKEMIDFCREHGIQLLVDAAHPFAEQLHKNIGQAAEELNIPVVRYERIYPPRDPDLIWCDSYAEACVWLKNQGIRNLLALSGVQTIPKLKAYWLENPCWFRVLDRPESRQLALKYGFPAGKLIFWEEGKEERELLLQLRPDAILTKESGRSGYFREKVEAARKSGIPVVVIKRPALPEGFYVVTGNNGLRHRIERLLPGFYPLHSGFTTGSCACAAAKAALSTLLTGEVLNQVTITLPDGEEVELPVSRTEKDGQSIICTVVKDAGDDPDVTNKREICAKVMLSKETGIRFAAGKGVGIVTLPGLGLEIGEPAINPTPRKMMAAETEKILEAHRIPKQGVVIEISVPDGEELALKTFNPKLGIVGGISIIGTSGVVRPFSSEAFVATIRKEIQVAKALGCRHIVINSGAKSERILRERFPEMIPQAFVHYGNYIEETLKIIEEEGIGRVTMGIMIGKAVKLAEGHGDTHSRNVVMNRDFIIGLAKEAGCDDGICARISEMTLARELWNMLPADHPFFSFLLKKCEEVCYSYIKGEKKCIIELMLISEESL</sequence>
<keyword evidence="4 5" id="KW-0949">S-adenosyl-L-methionine</keyword>
<dbReference type="Gene3D" id="3.30.2110.10">
    <property type="entry name" value="CbiD-like"/>
    <property type="match status" value="1"/>
</dbReference>
<evidence type="ECO:0000256" key="2">
    <source>
        <dbReference type="ARBA" id="ARBA00022603"/>
    </source>
</evidence>
<comment type="caution">
    <text evidence="6">The sequence shown here is derived from an EMBL/GenBank/DDBJ whole genome shotgun (WGS) entry which is preliminary data.</text>
</comment>
<dbReference type="UniPathway" id="UPA00148">
    <property type="reaction ID" value="UER00227"/>
</dbReference>
<dbReference type="EMBL" id="QRYC01000005">
    <property type="protein sequence ID" value="RGU57517.1"/>
    <property type="molecule type" value="Genomic_DNA"/>
</dbReference>
<name>A0A412TUG7_9BACT</name>
<evidence type="ECO:0000256" key="1">
    <source>
        <dbReference type="ARBA" id="ARBA00022573"/>
    </source>
</evidence>
<dbReference type="GO" id="GO:0043780">
    <property type="term" value="F:cobalt-precorrin-5B C1-methyltransferase activity"/>
    <property type="evidence" value="ECO:0007669"/>
    <property type="project" value="RHEA"/>
</dbReference>
<evidence type="ECO:0000256" key="3">
    <source>
        <dbReference type="ARBA" id="ARBA00022679"/>
    </source>
</evidence>
<dbReference type="NCBIfam" id="TIGR00312">
    <property type="entry name" value="cbiD"/>
    <property type="match status" value="1"/>
</dbReference>
<dbReference type="PANTHER" id="PTHR35863:SF1">
    <property type="entry name" value="COBALT-PRECORRIN-5B C(1)-METHYLTRANSFERASE"/>
    <property type="match status" value="1"/>
</dbReference>
<dbReference type="InterPro" id="IPR003723">
    <property type="entry name" value="Precorrin-6x_reduct"/>
</dbReference>
<dbReference type="InterPro" id="IPR036074">
    <property type="entry name" value="CbiD_sf"/>
</dbReference>
<comment type="similarity">
    <text evidence="5">Belongs to the CbiD family.</text>
</comment>
<dbReference type="NCBIfam" id="NF000849">
    <property type="entry name" value="PRK00075.1-1"/>
    <property type="match status" value="1"/>
</dbReference>
<dbReference type="InterPro" id="IPR002748">
    <property type="entry name" value="CbiD"/>
</dbReference>